<dbReference type="EMBL" id="QGGW01000001">
    <property type="protein sequence ID" value="PWK62774.1"/>
    <property type="molecule type" value="Genomic_DNA"/>
</dbReference>
<protein>
    <recommendedName>
        <fullName evidence="4">Protease inhibitor Inh</fullName>
    </recommendedName>
</protein>
<reference evidence="2 3" key="1">
    <citation type="submission" date="2018-05" db="EMBL/GenBank/DDBJ databases">
        <title>Genomic Encyclopedia of Type Strains, Phase IV (KMG-IV): sequencing the most valuable type-strain genomes for metagenomic binning, comparative biology and taxonomic classification.</title>
        <authorList>
            <person name="Goeker M."/>
        </authorList>
    </citation>
    <scope>NUCLEOTIDE SEQUENCE [LARGE SCALE GENOMIC DNA]</scope>
    <source>
        <strain evidence="2 3">DSM 16097</strain>
    </source>
</reference>
<organism evidence="2 3">
    <name type="scientific">Roseicyclus mahoneyensis</name>
    <dbReference type="NCBI Taxonomy" id="164332"/>
    <lineage>
        <taxon>Bacteria</taxon>
        <taxon>Pseudomonadati</taxon>
        <taxon>Pseudomonadota</taxon>
        <taxon>Alphaproteobacteria</taxon>
        <taxon>Rhodobacterales</taxon>
        <taxon>Roseobacteraceae</taxon>
        <taxon>Roseicyclus</taxon>
    </lineage>
</organism>
<evidence type="ECO:0000313" key="3">
    <source>
        <dbReference type="Proteomes" id="UP000245708"/>
    </source>
</evidence>
<feature type="signal peptide" evidence="1">
    <location>
        <begin position="1"/>
        <end position="24"/>
    </location>
</feature>
<dbReference type="Proteomes" id="UP000245708">
    <property type="component" value="Unassembled WGS sequence"/>
</dbReference>
<dbReference type="RefSeq" id="WP_146199917.1">
    <property type="nucleotide sequence ID" value="NZ_QGGW01000001.1"/>
</dbReference>
<sequence>MTGSRNLMHAVAVLALLTPGAAWAEGAPDLFAILTTHDVIYDGIGWERHAANGRLMVQMDEDMRSRLSFGEWWLRGDARCLRWHRAMEWECYGVTLDGADGITFTDDYGNVSSGRLMVRDAE</sequence>
<dbReference type="OrthoDB" id="7360198at2"/>
<name>A0A316GPG8_9RHOB</name>
<accession>A0A316GPG8</accession>
<gene>
    <name evidence="2" type="ORF">C7455_101810</name>
</gene>
<dbReference type="AlphaFoldDB" id="A0A316GPG8"/>
<evidence type="ECO:0008006" key="4">
    <source>
        <dbReference type="Google" id="ProtNLM"/>
    </source>
</evidence>
<comment type="caution">
    <text evidence="2">The sequence shown here is derived from an EMBL/GenBank/DDBJ whole genome shotgun (WGS) entry which is preliminary data.</text>
</comment>
<keyword evidence="3" id="KW-1185">Reference proteome</keyword>
<evidence type="ECO:0000256" key="1">
    <source>
        <dbReference type="SAM" id="SignalP"/>
    </source>
</evidence>
<proteinExistence type="predicted"/>
<keyword evidence="1" id="KW-0732">Signal</keyword>
<feature type="chain" id="PRO_5016275273" description="Protease inhibitor Inh" evidence="1">
    <location>
        <begin position="25"/>
        <end position="122"/>
    </location>
</feature>
<evidence type="ECO:0000313" key="2">
    <source>
        <dbReference type="EMBL" id="PWK62774.1"/>
    </source>
</evidence>